<reference evidence="4" key="1">
    <citation type="submission" date="2020-05" db="EMBL/GenBank/DDBJ databases">
        <title>High-Quality Genomes of Partial-Nitritation/Anammox System by Hierarchical Clustering Based Hybrid Assembly.</title>
        <authorList>
            <person name="Liu L."/>
            <person name="Wang Y."/>
            <person name="Che Y."/>
            <person name="Chen Y."/>
            <person name="Xia Y."/>
            <person name="Luo R."/>
            <person name="Cheng S.H."/>
            <person name="Zheng C."/>
            <person name="Zhang T."/>
        </authorList>
    </citation>
    <scope>NUCLEOTIDE SEQUENCE</scope>
    <source>
        <strain evidence="4">H1_PAT1</strain>
    </source>
</reference>
<evidence type="ECO:0000256" key="1">
    <source>
        <dbReference type="SAM" id="Coils"/>
    </source>
</evidence>
<dbReference type="Proteomes" id="UP000710385">
    <property type="component" value="Unassembled WGS sequence"/>
</dbReference>
<feature type="compositionally biased region" description="Basic and acidic residues" evidence="2">
    <location>
        <begin position="14"/>
        <end position="34"/>
    </location>
</feature>
<evidence type="ECO:0000313" key="5">
    <source>
        <dbReference type="Proteomes" id="UP000710385"/>
    </source>
</evidence>
<name>A0A928TRM2_UNCKA</name>
<evidence type="ECO:0000256" key="3">
    <source>
        <dbReference type="SAM" id="Phobius"/>
    </source>
</evidence>
<feature type="coiled-coil region" evidence="1">
    <location>
        <begin position="83"/>
        <end position="260"/>
    </location>
</feature>
<keyword evidence="3" id="KW-0472">Membrane</keyword>
<keyword evidence="3" id="KW-0812">Transmembrane</keyword>
<evidence type="ECO:0000313" key="4">
    <source>
        <dbReference type="EMBL" id="MBE7525017.1"/>
    </source>
</evidence>
<evidence type="ECO:0000256" key="2">
    <source>
        <dbReference type="SAM" id="MobiDB-lite"/>
    </source>
</evidence>
<feature type="region of interest" description="Disordered" evidence="2">
    <location>
        <begin position="1"/>
        <end position="42"/>
    </location>
</feature>
<comment type="caution">
    <text evidence="4">The sequence shown here is derived from an EMBL/GenBank/DDBJ whole genome shotgun (WGS) entry which is preliminary data.</text>
</comment>
<keyword evidence="1" id="KW-0175">Coiled coil</keyword>
<accession>A0A928TRM2</accession>
<dbReference type="EMBL" id="JABTTY010000001">
    <property type="protein sequence ID" value="MBE7525017.1"/>
    <property type="molecule type" value="Genomic_DNA"/>
</dbReference>
<proteinExistence type="predicted"/>
<feature type="transmembrane region" description="Helical" evidence="3">
    <location>
        <begin position="322"/>
        <end position="345"/>
    </location>
</feature>
<dbReference type="AlphaFoldDB" id="A0A928TRM2"/>
<organism evidence="4 5">
    <name type="scientific">candidate division WWE3 bacterium</name>
    <dbReference type="NCBI Taxonomy" id="2053526"/>
    <lineage>
        <taxon>Bacteria</taxon>
        <taxon>Katanobacteria</taxon>
    </lineage>
</organism>
<protein>
    <submittedName>
        <fullName evidence="4">Uncharacterized protein</fullName>
    </submittedName>
</protein>
<sequence>MKSTEARAFTSETVEQHRSSGEQEPASERRRKNESAPMPERMTRMEELEALQKEDEGHIAFLKEVIASPRERVTLAGIERQNVVFFGRKKEEWKQELEELESKAELTPEEGKKKVELMSRIDKVEAMERQAEAVARRDELEKIAKEKAEEIDVVQADLDQRERQQKETEKEMREKIRDLESQQKRLQELQESFARQPSEDVKTQIDAMPRILKSLKADVERSQGIVEELIAERDTRAADLEKVMEEHSAALEHIKRADQEAAELGAVIAAMSIDLGKGGDTKPKTAAEIAPAAEKLKVVTPRPEPANQEQLKPAFRPSSHRFAAAAMYIGGGAAFVGSVAAHAAYYPARFVSRFFENLYHLTMHPGKFFSEIGSKFSSEMQNPPKGKGKAMGFIEGTRYLLFGKRVEEIEKAKKKAREEAVKKNE</sequence>
<gene>
    <name evidence="4" type="ORF">HS096_01295</name>
</gene>
<keyword evidence="3" id="KW-1133">Transmembrane helix</keyword>